<dbReference type="OrthoDB" id="9765242at2"/>
<gene>
    <name evidence="3" type="ORF">DCMF_04015</name>
</gene>
<dbReference type="SUPFAM" id="SSF50494">
    <property type="entry name" value="Trypsin-like serine proteases"/>
    <property type="match status" value="1"/>
</dbReference>
<reference evidence="3 4" key="1">
    <citation type="submission" date="2016-10" db="EMBL/GenBank/DDBJ databases">
        <title>Complete Genome Sequence of Peptococcaceae strain DCMF.</title>
        <authorList>
            <person name="Edwards R.J."/>
            <person name="Holland S.I."/>
            <person name="Deshpande N.P."/>
            <person name="Wong Y.K."/>
            <person name="Ertan H."/>
            <person name="Manefield M."/>
            <person name="Russell T.L."/>
            <person name="Lee M.J."/>
        </authorList>
    </citation>
    <scope>NUCLEOTIDE SEQUENCE [LARGE SCALE GENOMIC DNA]</scope>
    <source>
        <strain evidence="3 4">DCMF</strain>
    </source>
</reference>
<dbReference type="InterPro" id="IPR014219">
    <property type="entry name" value="SpoIVB"/>
</dbReference>
<dbReference type="KEGG" id="fwa:DCMF_04015"/>
<organism evidence="3 4">
    <name type="scientific">Formimonas warabiya</name>
    <dbReference type="NCBI Taxonomy" id="1761012"/>
    <lineage>
        <taxon>Bacteria</taxon>
        <taxon>Bacillati</taxon>
        <taxon>Bacillota</taxon>
        <taxon>Clostridia</taxon>
        <taxon>Eubacteriales</taxon>
        <taxon>Peptococcaceae</taxon>
        <taxon>Candidatus Formimonas</taxon>
    </lineage>
</organism>
<dbReference type="InterPro" id="IPR009003">
    <property type="entry name" value="Peptidase_S1_PA"/>
</dbReference>
<dbReference type="NCBIfam" id="TIGR02860">
    <property type="entry name" value="spore_IV_B"/>
    <property type="match status" value="1"/>
</dbReference>
<evidence type="ECO:0000313" key="3">
    <source>
        <dbReference type="EMBL" id="ATW24062.1"/>
    </source>
</evidence>
<name>A0A3G1KNM4_FORW1</name>
<dbReference type="InterPro" id="IPR036034">
    <property type="entry name" value="PDZ_sf"/>
</dbReference>
<dbReference type="PROSITE" id="PS51494">
    <property type="entry name" value="SPOIVB"/>
    <property type="match status" value="1"/>
</dbReference>
<keyword evidence="1" id="KW-0472">Membrane</keyword>
<dbReference type="Gene3D" id="2.30.42.10">
    <property type="match status" value="1"/>
</dbReference>
<evidence type="ECO:0000313" key="4">
    <source>
        <dbReference type="Proteomes" id="UP000323521"/>
    </source>
</evidence>
<keyword evidence="1" id="KW-0812">Transmembrane</keyword>
<keyword evidence="4" id="KW-1185">Reference proteome</keyword>
<feature type="domain" description="Peptidase S55" evidence="2">
    <location>
        <begin position="204"/>
        <end position="440"/>
    </location>
</feature>
<feature type="transmembrane region" description="Helical" evidence="1">
    <location>
        <begin position="12"/>
        <end position="32"/>
    </location>
</feature>
<dbReference type="EMBL" id="CP017634">
    <property type="protein sequence ID" value="ATW24062.1"/>
    <property type="molecule type" value="Genomic_DNA"/>
</dbReference>
<sequence length="459" mass="50020">MPPKGRLVQRLLLLVIVLSTSMTTAFYSYLLLPDEQKLLVGDSLNLPKLTTPKLVSGLTVYVESSKNGALQINGCPINEKIYKYTGETPVVTEPGHLNLKLKLFGIIPLKSMMVDVLPQIKVIPGGHSVGVMLQTEGVIVVGHSPVYGEKGQVFYPAREAGISLGDSLLQINGVKIKNEKHAAELIDQYGKKGPLEILIKQGGKKKTVHVTPRFCQDTQSFRIGLYIRDNAAGVGTITFYEPQARKFGALGHMIVDLDIVSGKNKGKIVKAEIQGIKPGKRGEPGEKIGLFIADELKGNIEVNSNFGIFGSLSTPLKNPYFKSSIPIALSSQIKEGPAEIITVILGDKLEKFDINILRVLPQHQPTGKGLVIQITDPRLLKTTGGIIQGMSGSPIIQDGRLVGAVTHVFVNDPTKGYGCLAEWMVLEAGLVHKEASIDRGFWRNLRFSYRICQNMIGKL</sequence>
<evidence type="ECO:0000259" key="2">
    <source>
        <dbReference type="PROSITE" id="PS51494"/>
    </source>
</evidence>
<accession>A0A3G1KNM4</accession>
<dbReference type="Pfam" id="PF05580">
    <property type="entry name" value="Peptidase_S55"/>
    <property type="match status" value="1"/>
</dbReference>
<dbReference type="SUPFAM" id="SSF50156">
    <property type="entry name" value="PDZ domain-like"/>
    <property type="match status" value="1"/>
</dbReference>
<dbReference type="RefSeq" id="WP_148133241.1">
    <property type="nucleotide sequence ID" value="NZ_CP017634.1"/>
</dbReference>
<dbReference type="InterPro" id="IPR008763">
    <property type="entry name" value="Peptidase_S55"/>
</dbReference>
<evidence type="ECO:0000256" key="1">
    <source>
        <dbReference type="SAM" id="Phobius"/>
    </source>
</evidence>
<dbReference type="AlphaFoldDB" id="A0A3G1KNM4"/>
<dbReference type="Proteomes" id="UP000323521">
    <property type="component" value="Chromosome"/>
</dbReference>
<proteinExistence type="predicted"/>
<keyword evidence="1" id="KW-1133">Transmembrane helix</keyword>
<protein>
    <submittedName>
        <fullName evidence="3">SpoIVB peptidase</fullName>
    </submittedName>
</protein>